<dbReference type="EMBL" id="FOXP01000001">
    <property type="protein sequence ID" value="SFP37554.1"/>
    <property type="molecule type" value="Genomic_DNA"/>
</dbReference>
<organism evidence="12 13">
    <name type="scientific">Sphingomonas rubra</name>
    <dbReference type="NCBI Taxonomy" id="634430"/>
    <lineage>
        <taxon>Bacteria</taxon>
        <taxon>Pseudomonadati</taxon>
        <taxon>Pseudomonadota</taxon>
        <taxon>Alphaproteobacteria</taxon>
        <taxon>Sphingomonadales</taxon>
        <taxon>Sphingomonadaceae</taxon>
        <taxon>Sphingomonas</taxon>
    </lineage>
</organism>
<accession>A0A1I5PUC4</accession>
<keyword evidence="2 10" id="KW-0732">Signal</keyword>
<dbReference type="InterPro" id="IPR015391">
    <property type="entry name" value="SurA_N"/>
</dbReference>
<evidence type="ECO:0000256" key="4">
    <source>
        <dbReference type="ARBA" id="ARBA00023110"/>
    </source>
</evidence>
<dbReference type="Pfam" id="PF09312">
    <property type="entry name" value="SurA_N"/>
    <property type="match status" value="1"/>
</dbReference>
<evidence type="ECO:0000259" key="11">
    <source>
        <dbReference type="PROSITE" id="PS50198"/>
    </source>
</evidence>
<evidence type="ECO:0000256" key="6">
    <source>
        <dbReference type="ARBA" id="ARBA00023235"/>
    </source>
</evidence>
<dbReference type="Pfam" id="PF00639">
    <property type="entry name" value="Rotamase"/>
    <property type="match status" value="1"/>
</dbReference>
<protein>
    <recommendedName>
        <fullName evidence="1">Parvulin-like PPIase</fullName>
    </recommendedName>
    <alternativeName>
        <fullName evidence="7">Peptidyl-prolyl cis-trans isomerase plp</fullName>
    </alternativeName>
    <alternativeName>
        <fullName evidence="8">Rotamase plp</fullName>
    </alternativeName>
</protein>
<evidence type="ECO:0000256" key="7">
    <source>
        <dbReference type="ARBA" id="ARBA00030642"/>
    </source>
</evidence>
<keyword evidence="6 9" id="KW-0413">Isomerase</keyword>
<evidence type="ECO:0000256" key="5">
    <source>
        <dbReference type="ARBA" id="ARBA00023186"/>
    </source>
</evidence>
<dbReference type="SUPFAM" id="SSF54534">
    <property type="entry name" value="FKBP-like"/>
    <property type="match status" value="1"/>
</dbReference>
<keyword evidence="3" id="KW-0574">Periplasm</keyword>
<feature type="signal peptide" evidence="10">
    <location>
        <begin position="1"/>
        <end position="23"/>
    </location>
</feature>
<keyword evidence="5" id="KW-0143">Chaperone</keyword>
<evidence type="ECO:0000313" key="13">
    <source>
        <dbReference type="Proteomes" id="UP000199586"/>
    </source>
</evidence>
<feature type="domain" description="PpiC" evidence="11">
    <location>
        <begin position="201"/>
        <end position="299"/>
    </location>
</feature>
<name>A0A1I5PUC4_9SPHN</name>
<dbReference type="InterPro" id="IPR027304">
    <property type="entry name" value="Trigger_fact/SurA_dom_sf"/>
</dbReference>
<dbReference type="InterPro" id="IPR050280">
    <property type="entry name" value="OMP_Chaperone_SurA"/>
</dbReference>
<evidence type="ECO:0000256" key="10">
    <source>
        <dbReference type="SAM" id="SignalP"/>
    </source>
</evidence>
<dbReference type="SUPFAM" id="SSF109998">
    <property type="entry name" value="Triger factor/SurA peptide-binding domain-like"/>
    <property type="match status" value="1"/>
</dbReference>
<dbReference type="STRING" id="634430.SAMN04488241_101230"/>
<dbReference type="Gene3D" id="3.10.50.40">
    <property type="match status" value="1"/>
</dbReference>
<dbReference type="PANTHER" id="PTHR47637:SF1">
    <property type="entry name" value="CHAPERONE SURA"/>
    <property type="match status" value="1"/>
</dbReference>
<evidence type="ECO:0000256" key="9">
    <source>
        <dbReference type="PROSITE-ProRule" id="PRU00278"/>
    </source>
</evidence>
<dbReference type="AlphaFoldDB" id="A0A1I5PUC4"/>
<evidence type="ECO:0000256" key="1">
    <source>
        <dbReference type="ARBA" id="ARBA00018370"/>
    </source>
</evidence>
<reference evidence="12 13" key="1">
    <citation type="submission" date="2016-10" db="EMBL/GenBank/DDBJ databases">
        <authorList>
            <person name="de Groot N.N."/>
        </authorList>
    </citation>
    <scope>NUCLEOTIDE SEQUENCE [LARGE SCALE GENOMIC DNA]</scope>
    <source>
        <strain evidence="12 13">CGMCC 1.9113</strain>
    </source>
</reference>
<evidence type="ECO:0000256" key="8">
    <source>
        <dbReference type="ARBA" id="ARBA00031484"/>
    </source>
</evidence>
<proteinExistence type="predicted"/>
<dbReference type="InterPro" id="IPR000297">
    <property type="entry name" value="PPIase_PpiC"/>
</dbReference>
<sequence>MKHLRTVAGLLSLAAAGVAPVAAGIAQTVEDRAVPDSGGLDLPDNLQIFGKLDPNVRKPTAIVNDTVLTGTDVDQRVALILAANGGQKISDADRDRLKLQVLRQLIDETLQIQEAKTADITITPGEINASYNRVAQQFNRSPAQMAAYLRESGSSERSLRRQIEGELAWQRYLRRRVEPFVNIGDTEVKAILDRLEAAKGTEEFNLREIYLSANDATQGQVVAEARRIIGELQKGQQPFGFFARQYSDSPTRGVDGDLGWVRAAQLPGELAEAAQQMQVGQVAGPIAVSGGFSILYLTDKRQVLTADPRDARLSLKQLTLRFPAGTTQAQANIRAAAFGEAVKGIQGCGTVEKVAAGLGADVVDNDTVRIRDLPGPLAEIVGQLQVGQATPPFGSPDSGVRALVLCGRDDPKSGQLPTTDQVENQLQQQRVNLRAQQKLRDLRRDAVVEYR</sequence>
<dbReference type="GO" id="GO:0003755">
    <property type="term" value="F:peptidyl-prolyl cis-trans isomerase activity"/>
    <property type="evidence" value="ECO:0007669"/>
    <property type="project" value="UniProtKB-KW"/>
</dbReference>
<evidence type="ECO:0000313" key="12">
    <source>
        <dbReference type="EMBL" id="SFP37554.1"/>
    </source>
</evidence>
<feature type="chain" id="PRO_5011442108" description="Parvulin-like PPIase" evidence="10">
    <location>
        <begin position="24"/>
        <end position="451"/>
    </location>
</feature>
<keyword evidence="4 9" id="KW-0697">Rotamase</keyword>
<evidence type="ECO:0000256" key="2">
    <source>
        <dbReference type="ARBA" id="ARBA00022729"/>
    </source>
</evidence>
<dbReference type="Proteomes" id="UP000199586">
    <property type="component" value="Unassembled WGS sequence"/>
</dbReference>
<dbReference type="PROSITE" id="PS50198">
    <property type="entry name" value="PPIC_PPIASE_2"/>
    <property type="match status" value="1"/>
</dbReference>
<dbReference type="InterPro" id="IPR046357">
    <property type="entry name" value="PPIase_dom_sf"/>
</dbReference>
<evidence type="ECO:0000256" key="3">
    <source>
        <dbReference type="ARBA" id="ARBA00022764"/>
    </source>
</evidence>
<dbReference type="PANTHER" id="PTHR47637">
    <property type="entry name" value="CHAPERONE SURA"/>
    <property type="match status" value="1"/>
</dbReference>
<dbReference type="Gene3D" id="1.10.4030.10">
    <property type="entry name" value="Porin chaperone SurA, peptide-binding domain"/>
    <property type="match status" value="1"/>
</dbReference>
<gene>
    <name evidence="12" type="ORF">SAMN04488241_101230</name>
</gene>
<keyword evidence="13" id="KW-1185">Reference proteome</keyword>